<feature type="transmembrane region" description="Helical" evidence="5">
    <location>
        <begin position="71"/>
        <end position="98"/>
    </location>
</feature>
<evidence type="ECO:0000313" key="8">
    <source>
        <dbReference type="Proteomes" id="UP000187209"/>
    </source>
</evidence>
<feature type="transmembrane region" description="Helical" evidence="5">
    <location>
        <begin position="118"/>
        <end position="138"/>
    </location>
</feature>
<evidence type="ECO:0000256" key="4">
    <source>
        <dbReference type="ARBA" id="ARBA00023136"/>
    </source>
</evidence>
<dbReference type="Proteomes" id="UP000187209">
    <property type="component" value="Unassembled WGS sequence"/>
</dbReference>
<accession>A0A1R2BBA3</accession>
<dbReference type="InterPro" id="IPR002781">
    <property type="entry name" value="TM_pro_TauE-like"/>
</dbReference>
<comment type="subcellular location">
    <subcellularLocation>
        <location evidence="1">Membrane</location>
        <topology evidence="1">Multi-pass membrane protein</topology>
    </subcellularLocation>
</comment>
<evidence type="ECO:0000256" key="1">
    <source>
        <dbReference type="ARBA" id="ARBA00004141"/>
    </source>
</evidence>
<name>A0A1R2BBA3_9CILI</name>
<feature type="chain" id="PRO_5013023403" description="Membrane transporter protein" evidence="6">
    <location>
        <begin position="17"/>
        <end position="445"/>
    </location>
</feature>
<dbReference type="GO" id="GO:0016567">
    <property type="term" value="P:protein ubiquitination"/>
    <property type="evidence" value="ECO:0007669"/>
    <property type="project" value="TreeGrafter"/>
</dbReference>
<comment type="caution">
    <text evidence="7">The sequence shown here is derived from an EMBL/GenBank/DDBJ whole genome shotgun (WGS) entry which is preliminary data.</text>
</comment>
<feature type="transmembrane region" description="Helical" evidence="5">
    <location>
        <begin position="219"/>
        <end position="244"/>
    </location>
</feature>
<reference evidence="7 8" key="1">
    <citation type="submission" date="2016-11" db="EMBL/GenBank/DDBJ databases">
        <title>The macronuclear genome of Stentor coeruleus: a giant cell with tiny introns.</title>
        <authorList>
            <person name="Slabodnick M."/>
            <person name="Ruby J.G."/>
            <person name="Reiff S.B."/>
            <person name="Swart E.C."/>
            <person name="Gosai S."/>
            <person name="Prabakaran S."/>
            <person name="Witkowska E."/>
            <person name="Larue G.E."/>
            <person name="Fisher S."/>
            <person name="Freeman R.M."/>
            <person name="Gunawardena J."/>
            <person name="Chu W."/>
            <person name="Stover N.A."/>
            <person name="Gregory B.D."/>
            <person name="Nowacki M."/>
            <person name="Derisi J."/>
            <person name="Roy S.W."/>
            <person name="Marshall W.F."/>
            <person name="Sood P."/>
        </authorList>
    </citation>
    <scope>NUCLEOTIDE SEQUENCE [LARGE SCALE GENOMIC DNA]</scope>
    <source>
        <strain evidence="7">WM001</strain>
    </source>
</reference>
<feature type="transmembrane region" description="Helical" evidence="5">
    <location>
        <begin position="370"/>
        <end position="391"/>
    </location>
</feature>
<keyword evidence="6" id="KW-0732">Signal</keyword>
<keyword evidence="8" id="KW-1185">Reference proteome</keyword>
<proteinExistence type="predicted"/>
<dbReference type="OrthoDB" id="443529at2759"/>
<protein>
    <recommendedName>
        <fullName evidence="9">Membrane transporter protein</fullName>
    </recommendedName>
</protein>
<keyword evidence="3 5" id="KW-1133">Transmembrane helix</keyword>
<evidence type="ECO:0000313" key="7">
    <source>
        <dbReference type="EMBL" id="OMJ74083.1"/>
    </source>
</evidence>
<organism evidence="7 8">
    <name type="scientific">Stentor coeruleus</name>
    <dbReference type="NCBI Taxonomy" id="5963"/>
    <lineage>
        <taxon>Eukaryota</taxon>
        <taxon>Sar</taxon>
        <taxon>Alveolata</taxon>
        <taxon>Ciliophora</taxon>
        <taxon>Postciliodesmatophora</taxon>
        <taxon>Heterotrichea</taxon>
        <taxon>Heterotrichida</taxon>
        <taxon>Stentoridae</taxon>
        <taxon>Stentor</taxon>
    </lineage>
</organism>
<evidence type="ECO:0000256" key="2">
    <source>
        <dbReference type="ARBA" id="ARBA00022692"/>
    </source>
</evidence>
<gene>
    <name evidence="7" type="ORF">SteCoe_27066</name>
</gene>
<feature type="transmembrane region" description="Helical" evidence="5">
    <location>
        <begin position="342"/>
        <end position="364"/>
    </location>
</feature>
<feature type="transmembrane region" description="Helical" evidence="5">
    <location>
        <begin position="145"/>
        <end position="167"/>
    </location>
</feature>
<dbReference type="PANTHER" id="PTHR14255:SF3">
    <property type="entry name" value="SULFITE EXPORTER TAUE_SAFE FAMILY PROTEIN 5-RELATED"/>
    <property type="match status" value="1"/>
</dbReference>
<dbReference type="PANTHER" id="PTHR14255">
    <property type="entry name" value="CEREBLON"/>
    <property type="match status" value="1"/>
</dbReference>
<evidence type="ECO:0000256" key="6">
    <source>
        <dbReference type="SAM" id="SignalP"/>
    </source>
</evidence>
<dbReference type="EMBL" id="MPUH01000775">
    <property type="protein sequence ID" value="OMJ74083.1"/>
    <property type="molecule type" value="Genomic_DNA"/>
</dbReference>
<dbReference type="Pfam" id="PF01925">
    <property type="entry name" value="TauE"/>
    <property type="match status" value="2"/>
</dbReference>
<feature type="transmembrane region" description="Helical" evidence="5">
    <location>
        <begin position="256"/>
        <end position="278"/>
    </location>
</feature>
<keyword evidence="2 5" id="KW-0812">Transmembrane</keyword>
<keyword evidence="4 5" id="KW-0472">Membrane</keyword>
<evidence type="ECO:0000256" key="3">
    <source>
        <dbReference type="ARBA" id="ARBA00022989"/>
    </source>
</evidence>
<dbReference type="GO" id="GO:0031464">
    <property type="term" value="C:Cul4A-RING E3 ubiquitin ligase complex"/>
    <property type="evidence" value="ECO:0007669"/>
    <property type="project" value="TreeGrafter"/>
</dbReference>
<evidence type="ECO:0008006" key="9">
    <source>
        <dbReference type="Google" id="ProtNLM"/>
    </source>
</evidence>
<feature type="transmembrane region" description="Helical" evidence="5">
    <location>
        <begin position="298"/>
        <end position="321"/>
    </location>
</feature>
<sequence>MLKWVLVLCIISNACKVNEDCHRLHECISNECVHKTLTPITFYDIIGAFCVLSVSSIANASGLGGGSLMTIIMITIFNFSVAHGVALSQITVFAGTLLGTLMRLHLRHPTRDRPAIDYEFLLIIIAPLLFGTTLGVLLSMMTPPWLILSILTIILIWVTFEAAIASVRAYSLENRENNLVPKEPESSDEQLNITYVTSDRIAKPLKRIIKGEQLCAPPVIGIVLSLIYVYNVIILLMRGSYYFMSIIDIDFCSVEYWVLTGSTAGFSLLLAMIIAFYLNHRTREKINVGYNFDDYDMIWSFWPCLICVFSAIIAGVLSGLLSVGGGLLMSPIMLKLGLRPQVVIPTSSVLHVLTSSLALIIYIISGRVEYYYAIWVSGAALIGSMLGILGIKFMVNKYKRASIMIITMTFLFALCAVIIPAYGIIEYATSSTKEITSSYCPNEII</sequence>
<feature type="signal peptide" evidence="6">
    <location>
        <begin position="1"/>
        <end position="16"/>
    </location>
</feature>
<feature type="transmembrane region" description="Helical" evidence="5">
    <location>
        <begin position="403"/>
        <end position="425"/>
    </location>
</feature>
<dbReference type="GO" id="GO:0016020">
    <property type="term" value="C:membrane"/>
    <property type="evidence" value="ECO:0007669"/>
    <property type="project" value="UniProtKB-SubCell"/>
</dbReference>
<evidence type="ECO:0000256" key="5">
    <source>
        <dbReference type="SAM" id="Phobius"/>
    </source>
</evidence>
<dbReference type="AlphaFoldDB" id="A0A1R2BBA3"/>